<sequence length="372" mass="41735">MAKGFWGKAVTGIVALIVVTCIVLFFVFNKPIMEAVQPFAEQLRQLPGGYVILAACITITSIPPLVGYESSVSSRRNGVTAFMCNFIFHITYKSNVVSVYCDFDRFTALCYVSGFVYGFPMGMFPTVGGKCEFRFLGVEFLEAAQPIFFVSDLVDLTPHCRRLFRSASLVRIFKWTKYVERFTKSDDRYLAMEEAVEEGGFGIILLIRLSPIPFSIQNAFFAIIPKVKFWQFGLATLLAVWKLVVDVWIGSTLANLADPKLDPTARAVSYAYIGGGVLFLAVAMWWIYRVTMRKVRAMALRRESKLASAQGAERNFVAEPMLRDGSRSPYEDEEFAVGGSNSNANITKPERVVLEEVEPYDERIMTPVSHIP</sequence>
<dbReference type="OrthoDB" id="166803at2759"/>
<feature type="transmembrane region" description="Helical" evidence="5">
    <location>
        <begin position="269"/>
        <end position="288"/>
    </location>
</feature>
<evidence type="ECO:0000256" key="1">
    <source>
        <dbReference type="ARBA" id="ARBA00004127"/>
    </source>
</evidence>
<evidence type="ECO:0000256" key="3">
    <source>
        <dbReference type="ARBA" id="ARBA00022989"/>
    </source>
</evidence>
<dbReference type="Proteomes" id="UP000268093">
    <property type="component" value="Unassembled WGS sequence"/>
</dbReference>
<keyword evidence="7" id="KW-1185">Reference proteome</keyword>
<protein>
    <recommendedName>
        <fullName evidence="8">Golgi apparatus membrane protein TVP38</fullName>
    </recommendedName>
</protein>
<feature type="transmembrane region" description="Helical" evidence="5">
    <location>
        <begin position="48"/>
        <end position="68"/>
    </location>
</feature>
<evidence type="ECO:0000313" key="6">
    <source>
        <dbReference type="EMBL" id="RUP46412.1"/>
    </source>
</evidence>
<evidence type="ECO:0008006" key="8">
    <source>
        <dbReference type="Google" id="ProtNLM"/>
    </source>
</evidence>
<feature type="transmembrane region" description="Helical" evidence="5">
    <location>
        <begin position="9"/>
        <end position="28"/>
    </location>
</feature>
<proteinExistence type="predicted"/>
<dbReference type="EMBL" id="RBNI01005892">
    <property type="protein sequence ID" value="RUP46412.1"/>
    <property type="molecule type" value="Genomic_DNA"/>
</dbReference>
<reference evidence="6 7" key="1">
    <citation type="journal article" date="2018" name="New Phytol.">
        <title>Phylogenomics of Endogonaceae and evolution of mycorrhizas within Mucoromycota.</title>
        <authorList>
            <person name="Chang Y."/>
            <person name="Desiro A."/>
            <person name="Na H."/>
            <person name="Sandor L."/>
            <person name="Lipzen A."/>
            <person name="Clum A."/>
            <person name="Barry K."/>
            <person name="Grigoriev I.V."/>
            <person name="Martin F.M."/>
            <person name="Stajich J.E."/>
            <person name="Smith M.E."/>
            <person name="Bonito G."/>
            <person name="Spatafora J.W."/>
        </authorList>
    </citation>
    <scope>NUCLEOTIDE SEQUENCE [LARGE SCALE GENOMIC DNA]</scope>
    <source>
        <strain evidence="6 7">GMNB39</strain>
    </source>
</reference>
<dbReference type="InterPro" id="IPR051076">
    <property type="entry name" value="Golgi_membrane_TVP38/TMEM64"/>
</dbReference>
<comment type="subcellular location">
    <subcellularLocation>
        <location evidence="1">Endomembrane system</location>
        <topology evidence="1">Multi-pass membrane protein</topology>
    </subcellularLocation>
</comment>
<gene>
    <name evidence="6" type="ORF">BC936DRAFT_146997</name>
</gene>
<evidence type="ECO:0000256" key="4">
    <source>
        <dbReference type="ARBA" id="ARBA00023136"/>
    </source>
</evidence>
<feature type="transmembrane region" description="Helical" evidence="5">
    <location>
        <begin position="229"/>
        <end position="249"/>
    </location>
</feature>
<comment type="caution">
    <text evidence="6">The sequence shown here is derived from an EMBL/GenBank/DDBJ whole genome shotgun (WGS) entry which is preliminary data.</text>
</comment>
<dbReference type="PANTHER" id="PTHR47549">
    <property type="entry name" value="GOLGI APPARATUS MEMBRANE PROTEIN TVP38-RELATED"/>
    <property type="match status" value="1"/>
</dbReference>
<keyword evidence="2 5" id="KW-0812">Transmembrane</keyword>
<dbReference type="PANTHER" id="PTHR47549:SF1">
    <property type="entry name" value="GOLGI APPARATUS MEMBRANE PROTEIN TVP38"/>
    <property type="match status" value="1"/>
</dbReference>
<evidence type="ECO:0000313" key="7">
    <source>
        <dbReference type="Proteomes" id="UP000268093"/>
    </source>
</evidence>
<dbReference type="GO" id="GO:0012505">
    <property type="term" value="C:endomembrane system"/>
    <property type="evidence" value="ECO:0007669"/>
    <property type="project" value="UniProtKB-SubCell"/>
</dbReference>
<evidence type="ECO:0000256" key="2">
    <source>
        <dbReference type="ARBA" id="ARBA00022692"/>
    </source>
</evidence>
<dbReference type="AlphaFoldDB" id="A0A433D6C8"/>
<name>A0A433D6C8_9FUNG</name>
<keyword evidence="3 5" id="KW-1133">Transmembrane helix</keyword>
<organism evidence="6 7">
    <name type="scientific">Jimgerdemannia flammicorona</name>
    <dbReference type="NCBI Taxonomy" id="994334"/>
    <lineage>
        <taxon>Eukaryota</taxon>
        <taxon>Fungi</taxon>
        <taxon>Fungi incertae sedis</taxon>
        <taxon>Mucoromycota</taxon>
        <taxon>Mucoromycotina</taxon>
        <taxon>Endogonomycetes</taxon>
        <taxon>Endogonales</taxon>
        <taxon>Endogonaceae</taxon>
        <taxon>Jimgerdemannia</taxon>
    </lineage>
</organism>
<keyword evidence="4 5" id="KW-0472">Membrane</keyword>
<accession>A0A433D6C8</accession>
<evidence type="ECO:0000256" key="5">
    <source>
        <dbReference type="SAM" id="Phobius"/>
    </source>
</evidence>